<reference evidence="1" key="1">
    <citation type="submission" date="2023-06" db="EMBL/GenBank/DDBJ databases">
        <authorList>
            <consortium name="Lawrence Berkeley National Laboratory"/>
            <person name="Ahrendt S."/>
            <person name="Sahu N."/>
            <person name="Indic B."/>
            <person name="Wong-Bajracharya J."/>
            <person name="Merenyi Z."/>
            <person name="Ke H.-M."/>
            <person name="Monk M."/>
            <person name="Kocsube S."/>
            <person name="Drula E."/>
            <person name="Lipzen A."/>
            <person name="Balint B."/>
            <person name="Henrissat B."/>
            <person name="Andreopoulos B."/>
            <person name="Martin F.M."/>
            <person name="Harder C.B."/>
            <person name="Rigling D."/>
            <person name="Ford K.L."/>
            <person name="Foster G.D."/>
            <person name="Pangilinan J."/>
            <person name="Papanicolaou A."/>
            <person name="Barry K."/>
            <person name="LaButti K."/>
            <person name="Viragh M."/>
            <person name="Koriabine M."/>
            <person name="Yan M."/>
            <person name="Riley R."/>
            <person name="Champramary S."/>
            <person name="Plett K.L."/>
            <person name="Tsai I.J."/>
            <person name="Slot J."/>
            <person name="Sipos G."/>
            <person name="Plett J."/>
            <person name="Nagy L.G."/>
            <person name="Grigoriev I.V."/>
        </authorList>
    </citation>
    <scope>NUCLEOTIDE SEQUENCE</scope>
    <source>
        <strain evidence="1">ICMP 16352</strain>
    </source>
</reference>
<sequence>MAMSTASKYCIIAMNPNSTSSMLNLTFHDTDFAEIDAVRTQNGGAEWILPLSAISLTIYIFDRSAC</sequence>
<organism evidence="1 2">
    <name type="scientific">Armillaria novae-zelandiae</name>
    <dbReference type="NCBI Taxonomy" id="153914"/>
    <lineage>
        <taxon>Eukaryota</taxon>
        <taxon>Fungi</taxon>
        <taxon>Dikarya</taxon>
        <taxon>Basidiomycota</taxon>
        <taxon>Agaricomycotina</taxon>
        <taxon>Agaricomycetes</taxon>
        <taxon>Agaricomycetidae</taxon>
        <taxon>Agaricales</taxon>
        <taxon>Marasmiineae</taxon>
        <taxon>Physalacriaceae</taxon>
        <taxon>Armillaria</taxon>
    </lineage>
</organism>
<dbReference type="Proteomes" id="UP001175227">
    <property type="component" value="Unassembled WGS sequence"/>
</dbReference>
<protein>
    <submittedName>
        <fullName evidence="1">Uncharacterized protein</fullName>
    </submittedName>
</protein>
<keyword evidence="2" id="KW-1185">Reference proteome</keyword>
<gene>
    <name evidence="1" type="ORF">IW261DRAFT_1525232</name>
</gene>
<name>A0AA39ND05_9AGAR</name>
<comment type="caution">
    <text evidence="1">The sequence shown here is derived from an EMBL/GenBank/DDBJ whole genome shotgun (WGS) entry which is preliminary data.</text>
</comment>
<evidence type="ECO:0000313" key="2">
    <source>
        <dbReference type="Proteomes" id="UP001175227"/>
    </source>
</evidence>
<dbReference type="EMBL" id="JAUEPR010000108">
    <property type="protein sequence ID" value="KAK0463396.1"/>
    <property type="molecule type" value="Genomic_DNA"/>
</dbReference>
<evidence type="ECO:0000313" key="1">
    <source>
        <dbReference type="EMBL" id="KAK0463396.1"/>
    </source>
</evidence>
<accession>A0AA39ND05</accession>
<dbReference type="AlphaFoldDB" id="A0AA39ND05"/>
<proteinExistence type="predicted"/>